<dbReference type="Proteomes" id="UP000001304">
    <property type="component" value="Chromosome"/>
</dbReference>
<evidence type="ECO:0000313" key="3">
    <source>
        <dbReference type="Proteomes" id="UP000001304"/>
    </source>
</evidence>
<sequence>MQELRKITIAVVHTSIELGSRLKNIEKVRESLNKIKDRDVEIVVIPAMVNGIPIFTSFARTMKIRRTAEIIPGNTSQTLDKLSIEFNKKLVVGPILERRGSKVYISSFYIAPHKGVTNIIRHTAASGDFLRGTELPIIVDNDMRICIFYGRDIFLPEVSLSAYLLGIDIAIAYPDLDYDLHKQRIALITRALELNSMVISVGGTITRKGEPLIQLPTIIIDEEGDIVNETSEEDKVILVDIELKSKKKYIDYGRKNLLKKLRKLIGFES</sequence>
<dbReference type="SUPFAM" id="SSF56317">
    <property type="entry name" value="Carbon-nitrogen hydrolase"/>
    <property type="match status" value="1"/>
</dbReference>
<dbReference type="PROSITE" id="PS50263">
    <property type="entry name" value="CN_HYDROLASE"/>
    <property type="match status" value="1"/>
</dbReference>
<keyword evidence="3" id="KW-1185">Reference proteome</keyword>
<gene>
    <name evidence="2" type="ordered locus">Igag_1948</name>
</gene>
<protein>
    <submittedName>
        <fullName evidence="2">Amidohydrolase</fullName>
    </submittedName>
</protein>
<reference evidence="2 3" key="1">
    <citation type="journal article" date="2010" name="Stand. Genomic Sci.">
        <title>Complete genome sequence of Ignisphaera aggregans type strain (AQ1.S1).</title>
        <authorList>
            <person name="Goker M."/>
            <person name="Held B."/>
            <person name="Lapidus A."/>
            <person name="Nolan M."/>
            <person name="Spring S."/>
            <person name="Yasawong M."/>
            <person name="Lucas S."/>
            <person name="Glavina Del Rio T."/>
            <person name="Tice H."/>
            <person name="Cheng J.F."/>
            <person name="Goodwin L."/>
            <person name="Tapia R."/>
            <person name="Pitluck S."/>
            <person name="Liolios K."/>
            <person name="Ivanova N."/>
            <person name="Mavromatis K."/>
            <person name="Mikhailova N."/>
            <person name="Pati A."/>
            <person name="Chen A."/>
            <person name="Palaniappan K."/>
            <person name="Brambilla E."/>
            <person name="Land M."/>
            <person name="Hauser L."/>
            <person name="Chang Y.J."/>
            <person name="Jeffries C.D."/>
            <person name="Brettin T."/>
            <person name="Detter J.C."/>
            <person name="Han C."/>
            <person name="Rohde M."/>
            <person name="Sikorski J."/>
            <person name="Woyke T."/>
            <person name="Bristow J."/>
            <person name="Eisen J.A."/>
            <person name="Markowitz V."/>
            <person name="Hugenholtz P."/>
            <person name="Kyrpides N.C."/>
            <person name="Klenk H.P."/>
        </authorList>
    </citation>
    <scope>NUCLEOTIDE SEQUENCE [LARGE SCALE GENOMIC DNA]</scope>
    <source>
        <strain evidence="3">DSM 17230 / JCM 13409 / AQ1.S1</strain>
    </source>
</reference>
<dbReference type="KEGG" id="iag:Igag_1948"/>
<evidence type="ECO:0000259" key="1">
    <source>
        <dbReference type="PROSITE" id="PS50263"/>
    </source>
</evidence>
<dbReference type="EMBL" id="CP002098">
    <property type="protein sequence ID" value="ADM28741.1"/>
    <property type="molecule type" value="Genomic_DNA"/>
</dbReference>
<dbReference type="InterPro" id="IPR003010">
    <property type="entry name" value="C-N_Hydrolase"/>
</dbReference>
<dbReference type="Gene3D" id="3.60.110.10">
    <property type="entry name" value="Carbon-nitrogen hydrolase"/>
    <property type="match status" value="1"/>
</dbReference>
<feature type="domain" description="CN hydrolase" evidence="1">
    <location>
        <begin position="7"/>
        <end position="243"/>
    </location>
</feature>
<proteinExistence type="predicted"/>
<dbReference type="STRING" id="583356.Igag_1948"/>
<evidence type="ECO:0000313" key="2">
    <source>
        <dbReference type="EMBL" id="ADM28741.1"/>
    </source>
</evidence>
<dbReference type="AlphaFoldDB" id="E0STF5"/>
<dbReference type="GO" id="GO:0016787">
    <property type="term" value="F:hydrolase activity"/>
    <property type="evidence" value="ECO:0007669"/>
    <property type="project" value="UniProtKB-KW"/>
</dbReference>
<dbReference type="HOGENOM" id="CLU_030130_3_1_2"/>
<organism evidence="2 3">
    <name type="scientific">Ignisphaera aggregans (strain DSM 17230 / JCM 13409 / AQ1.S1)</name>
    <dbReference type="NCBI Taxonomy" id="583356"/>
    <lineage>
        <taxon>Archaea</taxon>
        <taxon>Thermoproteota</taxon>
        <taxon>Thermoprotei</taxon>
        <taxon>Desulfurococcales</taxon>
        <taxon>Desulfurococcaceae</taxon>
        <taxon>Ignisphaera</taxon>
    </lineage>
</organism>
<keyword evidence="2" id="KW-0378">Hydrolase</keyword>
<name>E0STF5_IGNAA</name>
<dbReference type="BioCyc" id="IAGG583356:GHAH-1937-MONOMER"/>
<accession>E0STF5</accession>
<dbReference type="InterPro" id="IPR036526">
    <property type="entry name" value="C-N_Hydrolase_sf"/>
</dbReference>
<dbReference type="Pfam" id="PF00795">
    <property type="entry name" value="CN_hydrolase"/>
    <property type="match status" value="1"/>
</dbReference>